<evidence type="ECO:0000259" key="8">
    <source>
        <dbReference type="Pfam" id="PF07715"/>
    </source>
</evidence>
<dbReference type="RefSeq" id="WP_013070721.1">
    <property type="nucleotide sequence ID" value="NZ_CAJXAW010000036.1"/>
</dbReference>
<dbReference type="SUPFAM" id="SSF49464">
    <property type="entry name" value="Carboxypeptidase regulatory domain-like"/>
    <property type="match status" value="1"/>
</dbReference>
<keyword evidence="10" id="KW-0675">Receptor</keyword>
<organism evidence="10 11">
    <name type="scientific">Zunongwangia profunda</name>
    <dbReference type="NCBI Taxonomy" id="398743"/>
    <lineage>
        <taxon>Bacteria</taxon>
        <taxon>Pseudomonadati</taxon>
        <taxon>Bacteroidota</taxon>
        <taxon>Flavobacteriia</taxon>
        <taxon>Flavobacteriales</taxon>
        <taxon>Flavobacteriaceae</taxon>
        <taxon>Zunongwangia</taxon>
    </lineage>
</organism>
<dbReference type="PANTHER" id="PTHR40980">
    <property type="entry name" value="PLUG DOMAIN-CONTAINING PROTEIN"/>
    <property type="match status" value="1"/>
</dbReference>
<dbReference type="PROSITE" id="PS52016">
    <property type="entry name" value="TONB_DEPENDENT_REC_3"/>
    <property type="match status" value="1"/>
</dbReference>
<comment type="caution">
    <text evidence="10">The sequence shown here is derived from an EMBL/GenBank/DDBJ whole genome shotgun (WGS) entry which is preliminary data.</text>
</comment>
<dbReference type="OMA" id="YNPEGMS"/>
<dbReference type="Proteomes" id="UP000264330">
    <property type="component" value="Unassembled WGS sequence"/>
</dbReference>
<dbReference type="PANTHER" id="PTHR40980:SF4">
    <property type="entry name" value="TONB-DEPENDENT RECEPTOR-LIKE BETA-BARREL DOMAIN-CONTAINING PROTEIN"/>
    <property type="match status" value="1"/>
</dbReference>
<proteinExistence type="inferred from homology"/>
<dbReference type="Pfam" id="PF07715">
    <property type="entry name" value="Plug"/>
    <property type="match status" value="1"/>
</dbReference>
<comment type="similarity">
    <text evidence="7">Belongs to the TonB-dependent receptor family.</text>
</comment>
<dbReference type="InterPro" id="IPR041700">
    <property type="entry name" value="OMP_b-brl_3"/>
</dbReference>
<dbReference type="Pfam" id="PF14905">
    <property type="entry name" value="OMP_b-brl_3"/>
    <property type="match status" value="1"/>
</dbReference>
<keyword evidence="2 7" id="KW-0813">Transport</keyword>
<evidence type="ECO:0000256" key="5">
    <source>
        <dbReference type="ARBA" id="ARBA00023136"/>
    </source>
</evidence>
<feature type="domain" description="Outer membrane protein beta-barrel" evidence="9">
    <location>
        <begin position="368"/>
        <end position="758"/>
    </location>
</feature>
<dbReference type="GO" id="GO:0009279">
    <property type="term" value="C:cell outer membrane"/>
    <property type="evidence" value="ECO:0007669"/>
    <property type="project" value="UniProtKB-SubCell"/>
</dbReference>
<dbReference type="InterPro" id="IPR012910">
    <property type="entry name" value="Plug_dom"/>
</dbReference>
<dbReference type="EMBL" id="DPMF01000175">
    <property type="protein sequence ID" value="HCV80851.1"/>
    <property type="molecule type" value="Genomic_DNA"/>
</dbReference>
<dbReference type="Gene3D" id="2.60.40.1120">
    <property type="entry name" value="Carboxypeptidase-like, regulatory domain"/>
    <property type="match status" value="1"/>
</dbReference>
<dbReference type="InterPro" id="IPR037066">
    <property type="entry name" value="Plug_dom_sf"/>
</dbReference>
<evidence type="ECO:0000256" key="2">
    <source>
        <dbReference type="ARBA" id="ARBA00022448"/>
    </source>
</evidence>
<comment type="subcellular location">
    <subcellularLocation>
        <location evidence="1 7">Cell outer membrane</location>
        <topology evidence="1 7">Multi-pass membrane protein</topology>
    </subcellularLocation>
</comment>
<dbReference type="InterPro" id="IPR039426">
    <property type="entry name" value="TonB-dep_rcpt-like"/>
</dbReference>
<evidence type="ECO:0000256" key="4">
    <source>
        <dbReference type="ARBA" id="ARBA00022692"/>
    </source>
</evidence>
<dbReference type="Pfam" id="PF13715">
    <property type="entry name" value="CarbopepD_reg_2"/>
    <property type="match status" value="1"/>
</dbReference>
<gene>
    <name evidence="10" type="ORF">DGQ38_07370</name>
</gene>
<dbReference type="AlphaFoldDB" id="A0A3D5IYC1"/>
<accession>A0A3D5IYC1</accession>
<dbReference type="Gene3D" id="2.40.170.20">
    <property type="entry name" value="TonB-dependent receptor, beta-barrel domain"/>
    <property type="match status" value="1"/>
</dbReference>
<keyword evidence="4 7" id="KW-0812">Transmembrane</keyword>
<evidence type="ECO:0000256" key="6">
    <source>
        <dbReference type="ARBA" id="ARBA00023237"/>
    </source>
</evidence>
<evidence type="ECO:0000259" key="9">
    <source>
        <dbReference type="Pfam" id="PF14905"/>
    </source>
</evidence>
<protein>
    <submittedName>
        <fullName evidence="10">TonB-dependent receptor</fullName>
    </submittedName>
</protein>
<dbReference type="SUPFAM" id="SSF56935">
    <property type="entry name" value="Porins"/>
    <property type="match status" value="1"/>
</dbReference>
<dbReference type="InterPro" id="IPR008969">
    <property type="entry name" value="CarboxyPept-like_regulatory"/>
</dbReference>
<evidence type="ECO:0000256" key="7">
    <source>
        <dbReference type="PROSITE-ProRule" id="PRU01360"/>
    </source>
</evidence>
<reference evidence="10 11" key="1">
    <citation type="journal article" date="2018" name="Nat. Biotechnol.">
        <title>A standardized bacterial taxonomy based on genome phylogeny substantially revises the tree of life.</title>
        <authorList>
            <person name="Parks D.H."/>
            <person name="Chuvochina M."/>
            <person name="Waite D.W."/>
            <person name="Rinke C."/>
            <person name="Skarshewski A."/>
            <person name="Chaumeil P.A."/>
            <person name="Hugenholtz P."/>
        </authorList>
    </citation>
    <scope>NUCLEOTIDE SEQUENCE [LARGE SCALE GENOMIC DNA]</scope>
    <source>
        <strain evidence="10">UBA9359</strain>
    </source>
</reference>
<dbReference type="Gene3D" id="2.170.130.10">
    <property type="entry name" value="TonB-dependent receptor, plug domain"/>
    <property type="match status" value="1"/>
</dbReference>
<keyword evidence="5 7" id="KW-0472">Membrane</keyword>
<keyword evidence="3 7" id="KW-1134">Transmembrane beta strand</keyword>
<sequence length="784" mass="88008">MKQLFLIIIVTLITFNSVANNEVFARITGTIIDRNLKEPVPYATISLSDTEGNIITGTTSEEDGSFIIKKVKSGNYILSIQFIGYKKFSKEIVVQGNSGLMELGTINLDPDVAEMDEVVVVGERSTIEQRIDRKVINVGKDLTTAGASASDIMNNIPSVNVDQDGNIALHGNTNVRILIDGKPTNMNAAQLLKQIPSSSIKKIELITNPSAKYNPEGMSGIINIVLHKNANNGFNGNINTGLTYGENARFNGSLDMNYRQGKLNLYANLGSNFGKRKNINDINLTGRNAKQNLDMLNDNESYLYKIGVDYFLNDNNTFSFYTNQNLFNGGVDATINAIYLNNPSNNFEQFLNLDARNLNATYNFAYKHLFPQEGHEILFEADYNDYDADEDFAVNFSENASFAPYSENVNENRGTLITNIDYSLPIGDKSKFEAGAEARLLNNTQDYDTNNPSAQNSDYDYNRNIYSLYSTFGQSFEKFSYQLGARLESFNIDAEVNGKNVFSDDYITLYPSGFFNYTPNDKNSYQVSYSRRIDRPSLGQVSPVREVSTPTITVVGNPNLQPQFTNSVEFNYTRKLKHGSLTGGVFFRNINDNINQLIEEDPSDPASLLISFANFDDTNAYGVELSSNYKFTEWWSANGSFELYQQTQSGIVGTSRVEVDNTVYTARVNNSFTVTENLTLQLFGFYQGPSEELQFKNEDVFFANLGGRYTFLDKKATLSLNFNDVFGTQEYRFSATLPYEQNGLFRSEFQNVYVGFSYRFGGNNAKKLKRKQRDNDETQGGGMF</sequence>
<name>A0A3D5IYC1_9FLAO</name>
<feature type="domain" description="TonB-dependent receptor plug" evidence="8">
    <location>
        <begin position="145"/>
        <end position="220"/>
    </location>
</feature>
<evidence type="ECO:0000256" key="3">
    <source>
        <dbReference type="ARBA" id="ARBA00022452"/>
    </source>
</evidence>
<keyword evidence="6 7" id="KW-0998">Cell outer membrane</keyword>
<evidence type="ECO:0000313" key="10">
    <source>
        <dbReference type="EMBL" id="HCV80851.1"/>
    </source>
</evidence>
<evidence type="ECO:0000313" key="11">
    <source>
        <dbReference type="Proteomes" id="UP000264330"/>
    </source>
</evidence>
<evidence type="ECO:0000256" key="1">
    <source>
        <dbReference type="ARBA" id="ARBA00004571"/>
    </source>
</evidence>
<dbReference type="InterPro" id="IPR036942">
    <property type="entry name" value="Beta-barrel_TonB_sf"/>
</dbReference>